<dbReference type="EMBL" id="VNHM01000001">
    <property type="protein sequence ID" value="TYO97799.1"/>
    <property type="molecule type" value="Genomic_DNA"/>
</dbReference>
<comment type="caution">
    <text evidence="1">The sequence shown here is derived from an EMBL/GenBank/DDBJ whole genome shotgun (WGS) entry which is preliminary data.</text>
</comment>
<name>A0A5S4ZYJ1_9FIRM</name>
<dbReference type="InterPro" id="IPR015421">
    <property type="entry name" value="PyrdxlP-dep_Trfase_major"/>
</dbReference>
<proteinExistence type="predicted"/>
<dbReference type="Pfam" id="PF06838">
    <property type="entry name" value="Met_gamma_lyase"/>
    <property type="match status" value="1"/>
</dbReference>
<keyword evidence="2" id="KW-1185">Reference proteome</keyword>
<evidence type="ECO:0000313" key="1">
    <source>
        <dbReference type="EMBL" id="TYO97799.1"/>
    </source>
</evidence>
<gene>
    <name evidence="1" type="ORF">LX24_00082</name>
</gene>
<dbReference type="SUPFAM" id="SSF53383">
    <property type="entry name" value="PLP-dependent transferases"/>
    <property type="match status" value="1"/>
</dbReference>
<dbReference type="AlphaFoldDB" id="A0A5S4ZYJ1"/>
<protein>
    <submittedName>
        <fullName evidence="1">Cystathionine beta-lyase family protein involved in aluminum resistance</fullName>
    </submittedName>
</protein>
<dbReference type="InterPro" id="IPR009651">
    <property type="entry name" value="Met_g_lyase_put"/>
</dbReference>
<dbReference type="Gene3D" id="3.40.640.10">
    <property type="entry name" value="Type I PLP-dependent aspartate aminotransferase-like (Major domain)"/>
    <property type="match status" value="1"/>
</dbReference>
<accession>A0A5S4ZYJ1</accession>
<organism evidence="1 2">
    <name type="scientific">Desulfallas thermosapovorans DSM 6562</name>
    <dbReference type="NCBI Taxonomy" id="1121431"/>
    <lineage>
        <taxon>Bacteria</taxon>
        <taxon>Bacillati</taxon>
        <taxon>Bacillota</taxon>
        <taxon>Clostridia</taxon>
        <taxon>Eubacteriales</taxon>
        <taxon>Desulfallaceae</taxon>
        <taxon>Desulfallas</taxon>
    </lineage>
</organism>
<dbReference type="Gene3D" id="3.90.1150.60">
    <property type="entry name" value="Methioning gamme-lyase, C-terminal domain"/>
    <property type="match status" value="1"/>
</dbReference>
<dbReference type="PANTHER" id="PTHR46658">
    <property type="entry name" value="CYS OR MET METABOLISM PYRIDOXAL-PHOSPHATE-DEPENDENT ENZYME"/>
    <property type="match status" value="1"/>
</dbReference>
<dbReference type="GO" id="GO:0016829">
    <property type="term" value="F:lyase activity"/>
    <property type="evidence" value="ECO:0007669"/>
    <property type="project" value="UniProtKB-KW"/>
</dbReference>
<dbReference type="InterPro" id="IPR015424">
    <property type="entry name" value="PyrdxlP-dep_Trfase"/>
</dbReference>
<dbReference type="Proteomes" id="UP000323166">
    <property type="component" value="Unassembled WGS sequence"/>
</dbReference>
<reference evidence="1 2" key="1">
    <citation type="submission" date="2019-07" db="EMBL/GenBank/DDBJ databases">
        <title>Genomic Encyclopedia of Type Strains, Phase I: the one thousand microbial genomes (KMG-I) project.</title>
        <authorList>
            <person name="Kyrpides N."/>
        </authorList>
    </citation>
    <scope>NUCLEOTIDE SEQUENCE [LARGE SCALE GENOMIC DNA]</scope>
    <source>
        <strain evidence="1 2">DSM 6562</strain>
    </source>
</reference>
<evidence type="ECO:0000313" key="2">
    <source>
        <dbReference type="Proteomes" id="UP000323166"/>
    </source>
</evidence>
<keyword evidence="1" id="KW-0456">Lyase</keyword>
<sequence>MGHAIVCEIKYKPRSGHVQLKDLTAIAAEVDRKVEEIYGALKPVEHANHAKVLNAFVEARVSTYHLKGSTGYGYDDDGRETLEEMFARIFGTEAALVRGQIVSGTHAIALCLYGVLKNGDTLLTVQGKPYDTLEQIIGAGATIEGSLSSMGVRYRQLELLSDYGLDWSSIDQALRQPVKMVLLQRSCGYSTRPSLNMKQLDKLCRFIKDRQPDTIIFVDNCYGEFVEESEPTEHGADLIAGSLIKNPGGGLAPTGGYVAGKQSLVRLAAGRLTAPGIGSDVGPTLGWQRLLYQGLYMAPHAVMEALRGAIWGACFFQELGFEVFPTPEMSRTDIIQAVVLGSAERLQAFCRGVQGASPVDSHVAPVPAPMPGYAHSVIMAAGTFVQGASLEFTADAPVREPYVAYFQGGLSLNYTKIGLIRAAAEVLRR</sequence>
<dbReference type="PANTHER" id="PTHR46658:SF1">
    <property type="entry name" value="CYS OR MET METABOLISM PYRIDOXAL-PHOSPHATE-DEPENDENT ENZYME"/>
    <property type="match status" value="1"/>
</dbReference>